<dbReference type="Proteomes" id="UP000691718">
    <property type="component" value="Unassembled WGS sequence"/>
</dbReference>
<dbReference type="AlphaFoldDB" id="A0A8S3XVL8"/>
<evidence type="ECO:0000259" key="6">
    <source>
        <dbReference type="Pfam" id="PF13873"/>
    </source>
</evidence>
<gene>
    <name evidence="7" type="ORF">PAPOLLO_LOCUS22531</name>
</gene>
<evidence type="ECO:0000256" key="5">
    <source>
        <dbReference type="ARBA" id="ARBA00025466"/>
    </source>
</evidence>
<evidence type="ECO:0000256" key="3">
    <source>
        <dbReference type="ARBA" id="ARBA00023015"/>
    </source>
</evidence>
<evidence type="ECO:0000256" key="1">
    <source>
        <dbReference type="ARBA" id="ARBA00011764"/>
    </source>
</evidence>
<feature type="domain" description="Myb/SANT-like DNA-binding" evidence="6">
    <location>
        <begin position="6"/>
        <end position="49"/>
    </location>
</feature>
<name>A0A8S3XVL8_PARAO</name>
<evidence type="ECO:0000256" key="4">
    <source>
        <dbReference type="ARBA" id="ARBA00023163"/>
    </source>
</evidence>
<dbReference type="Pfam" id="PF13873">
    <property type="entry name" value="Myb_DNA-bind_5"/>
    <property type="match status" value="1"/>
</dbReference>
<comment type="function">
    <text evidence="5">Involved in transvection phenomena (= synapsis-dependent gene expression), where the synaptic pairing of chromosomes carrying genes with which zeste interacts influences the expression of these genes. Zeste binds to DNA and stimulates transcription from a nearby promoter.</text>
</comment>
<evidence type="ECO:0000313" key="8">
    <source>
        <dbReference type="Proteomes" id="UP000691718"/>
    </source>
</evidence>
<organism evidence="7 8">
    <name type="scientific">Parnassius apollo</name>
    <name type="common">Apollo butterfly</name>
    <name type="synonym">Papilio apollo</name>
    <dbReference type="NCBI Taxonomy" id="110799"/>
    <lineage>
        <taxon>Eukaryota</taxon>
        <taxon>Metazoa</taxon>
        <taxon>Ecdysozoa</taxon>
        <taxon>Arthropoda</taxon>
        <taxon>Hexapoda</taxon>
        <taxon>Insecta</taxon>
        <taxon>Pterygota</taxon>
        <taxon>Neoptera</taxon>
        <taxon>Endopterygota</taxon>
        <taxon>Lepidoptera</taxon>
        <taxon>Glossata</taxon>
        <taxon>Ditrysia</taxon>
        <taxon>Papilionoidea</taxon>
        <taxon>Papilionidae</taxon>
        <taxon>Parnassiinae</taxon>
        <taxon>Parnassini</taxon>
        <taxon>Parnassius</taxon>
        <taxon>Parnassius</taxon>
    </lineage>
</organism>
<evidence type="ECO:0000313" key="7">
    <source>
        <dbReference type="EMBL" id="CAG5042744.1"/>
    </source>
</evidence>
<accession>A0A8S3XVL8</accession>
<dbReference type="OrthoDB" id="3066195at2759"/>
<keyword evidence="4" id="KW-0804">Transcription</keyword>
<sequence>MSDRKRSSNWQMSEKMLLVDLVTEHFSIVENKHTDAVTMKQKNAEWFEVRHGPAKPKLEDNLLYRKFLALISTTVVGLVNEYDSDNMRNNHVIIEQIPSNALASAKGTHNLISQYNC</sequence>
<dbReference type="EMBL" id="CAJQZP010001376">
    <property type="protein sequence ID" value="CAG5042744.1"/>
    <property type="molecule type" value="Genomic_DNA"/>
</dbReference>
<reference evidence="7" key="1">
    <citation type="submission" date="2021-04" db="EMBL/GenBank/DDBJ databases">
        <authorList>
            <person name="Tunstrom K."/>
        </authorList>
    </citation>
    <scope>NUCLEOTIDE SEQUENCE</scope>
</reference>
<evidence type="ECO:0000256" key="2">
    <source>
        <dbReference type="ARBA" id="ARBA00016807"/>
    </source>
</evidence>
<dbReference type="InterPro" id="IPR028002">
    <property type="entry name" value="Myb_DNA-bind_5"/>
</dbReference>
<keyword evidence="8" id="KW-1185">Reference proteome</keyword>
<comment type="caution">
    <text evidence="7">The sequence shown here is derived from an EMBL/GenBank/DDBJ whole genome shotgun (WGS) entry which is preliminary data.</text>
</comment>
<protein>
    <recommendedName>
        <fullName evidence="2">Regulatory protein zeste</fullName>
    </recommendedName>
</protein>
<proteinExistence type="predicted"/>
<keyword evidence="3" id="KW-0805">Transcription regulation</keyword>
<comment type="subunit">
    <text evidence="1">Self-associates forming complexes of several hundred monomers.</text>
</comment>